<dbReference type="InterPro" id="IPR026960">
    <property type="entry name" value="RVT-Znf"/>
</dbReference>
<dbReference type="Proteomes" id="UP001157006">
    <property type="component" value="Chromosome 1S"/>
</dbReference>
<proteinExistence type="predicted"/>
<name>A0AAV0ZGC8_VICFA</name>
<evidence type="ECO:0000313" key="2">
    <source>
        <dbReference type="EMBL" id="CAI8594962.1"/>
    </source>
</evidence>
<reference evidence="2 3" key="1">
    <citation type="submission" date="2023-01" db="EMBL/GenBank/DDBJ databases">
        <authorList>
            <person name="Kreplak J."/>
        </authorList>
    </citation>
    <scope>NUCLEOTIDE SEQUENCE [LARGE SCALE GENOMIC DNA]</scope>
</reference>
<protein>
    <recommendedName>
        <fullName evidence="1">Reverse transcriptase zinc-binding domain-containing protein</fullName>
    </recommendedName>
</protein>
<dbReference type="Pfam" id="PF13966">
    <property type="entry name" value="zf-RVT"/>
    <property type="match status" value="1"/>
</dbReference>
<evidence type="ECO:0000259" key="1">
    <source>
        <dbReference type="Pfam" id="PF13966"/>
    </source>
</evidence>
<evidence type="ECO:0000313" key="3">
    <source>
        <dbReference type="Proteomes" id="UP001157006"/>
    </source>
</evidence>
<dbReference type="EMBL" id="OX451735">
    <property type="protein sequence ID" value="CAI8594962.1"/>
    <property type="molecule type" value="Genomic_DNA"/>
</dbReference>
<accession>A0AAV0ZGC8</accession>
<sequence length="136" mass="16351">MLLNEKYTTKVIYKAFFSQQKDVPWKCAVYRNAARRKAIHTLWMSCHKKFPTKERLHKFGMISNNDCCLCRKVETVDHLLFDCPATRIIWETILKWIEIDHILKSWSEKLDWLIAILQKEELKSYNHLMCFDKNSV</sequence>
<gene>
    <name evidence="2" type="ORF">VFH_I168040</name>
</gene>
<dbReference type="AlphaFoldDB" id="A0AAV0ZGC8"/>
<organism evidence="2 3">
    <name type="scientific">Vicia faba</name>
    <name type="common">Broad bean</name>
    <name type="synonym">Faba vulgaris</name>
    <dbReference type="NCBI Taxonomy" id="3906"/>
    <lineage>
        <taxon>Eukaryota</taxon>
        <taxon>Viridiplantae</taxon>
        <taxon>Streptophyta</taxon>
        <taxon>Embryophyta</taxon>
        <taxon>Tracheophyta</taxon>
        <taxon>Spermatophyta</taxon>
        <taxon>Magnoliopsida</taxon>
        <taxon>eudicotyledons</taxon>
        <taxon>Gunneridae</taxon>
        <taxon>Pentapetalae</taxon>
        <taxon>rosids</taxon>
        <taxon>fabids</taxon>
        <taxon>Fabales</taxon>
        <taxon>Fabaceae</taxon>
        <taxon>Papilionoideae</taxon>
        <taxon>50 kb inversion clade</taxon>
        <taxon>NPAAA clade</taxon>
        <taxon>Hologalegina</taxon>
        <taxon>IRL clade</taxon>
        <taxon>Fabeae</taxon>
        <taxon>Vicia</taxon>
    </lineage>
</organism>
<keyword evidence="3" id="KW-1185">Reference proteome</keyword>
<feature type="domain" description="Reverse transcriptase zinc-binding" evidence="1">
    <location>
        <begin position="7"/>
        <end position="90"/>
    </location>
</feature>